<keyword evidence="8" id="KW-1185">Reference proteome</keyword>
<keyword evidence="2" id="KW-0663">Pyridoxal phosphate</keyword>
<name>A0A4P9C4T1_EUBML</name>
<dbReference type="SUPFAM" id="SSF53383">
    <property type="entry name" value="PLP-dependent transferases"/>
    <property type="match status" value="1"/>
</dbReference>
<evidence type="ECO:0000256" key="4">
    <source>
        <dbReference type="ARBA" id="ARBA00023125"/>
    </source>
</evidence>
<evidence type="ECO:0000259" key="6">
    <source>
        <dbReference type="PROSITE" id="PS50949"/>
    </source>
</evidence>
<dbReference type="InterPro" id="IPR000524">
    <property type="entry name" value="Tscrpt_reg_HTH_GntR"/>
</dbReference>
<keyword evidence="5" id="KW-0804">Transcription</keyword>
<dbReference type="InterPro" id="IPR036388">
    <property type="entry name" value="WH-like_DNA-bd_sf"/>
</dbReference>
<keyword evidence="7" id="KW-0808">Transferase</keyword>
<gene>
    <name evidence="7" type="ORF">CPZ25_003045</name>
</gene>
<dbReference type="PANTHER" id="PTHR46577:SF2">
    <property type="entry name" value="TRANSCRIPTIONAL REGULATORY PROTEIN"/>
    <property type="match status" value="1"/>
</dbReference>
<evidence type="ECO:0000256" key="1">
    <source>
        <dbReference type="ARBA" id="ARBA00005384"/>
    </source>
</evidence>
<keyword evidence="3" id="KW-0805">Transcription regulation</keyword>
<dbReference type="InterPro" id="IPR036390">
    <property type="entry name" value="WH_DNA-bd_sf"/>
</dbReference>
<dbReference type="Gene3D" id="1.10.10.10">
    <property type="entry name" value="Winged helix-like DNA-binding domain superfamily/Winged helix DNA-binding domain"/>
    <property type="match status" value="1"/>
</dbReference>
<keyword evidence="7" id="KW-0032">Aminotransferase</keyword>
<dbReference type="InterPro" id="IPR004839">
    <property type="entry name" value="Aminotransferase_I/II_large"/>
</dbReference>
<comment type="similarity">
    <text evidence="1">In the C-terminal section; belongs to the class-I pyridoxal-phosphate-dependent aminotransferase family.</text>
</comment>
<dbReference type="GO" id="GO:0003700">
    <property type="term" value="F:DNA-binding transcription factor activity"/>
    <property type="evidence" value="ECO:0007669"/>
    <property type="project" value="InterPro"/>
</dbReference>
<dbReference type="Gene3D" id="3.90.1150.10">
    <property type="entry name" value="Aspartate Aminotransferase, domain 1"/>
    <property type="match status" value="1"/>
</dbReference>
<evidence type="ECO:0000313" key="8">
    <source>
        <dbReference type="Proteomes" id="UP000218387"/>
    </source>
</evidence>
<dbReference type="Proteomes" id="UP000218387">
    <property type="component" value="Chromosome"/>
</dbReference>
<evidence type="ECO:0000313" key="7">
    <source>
        <dbReference type="EMBL" id="QCT70333.1"/>
    </source>
</evidence>
<dbReference type="KEGG" id="emt:CPZ25_003045"/>
<dbReference type="CDD" id="cd00609">
    <property type="entry name" value="AAT_like"/>
    <property type="match status" value="1"/>
</dbReference>
<proteinExistence type="inferred from homology"/>
<sequence length="495" mass="54771">MQTSKILQTVSFDWKPDKNSGVPLYVQIVRYVSGQVASGHWGVGTRLPSQRNMAQALGVNRSTVVTAMEELAAIGLVEGRGSGGTRIASDTWSVLLSGAAPDWGRYIRSGSFQANQPTVQTINRLEFEDYVRLGTGELSPALFPEEMMRRVLEKLARRTPPLHYLEPLGLPELRHVLSERLADQGITAPPSGILITSGSLQGLQLISVGILSPSSRVFTEAPTYLKSLQVFQSAGMSITGIPMDGEGLLYRELERYQKAPGKNSENQLLYTIPSYQNPTGTLMSEERRAGLFEFCQKNRLPVIEDNAYSELWLDSPPPASLKARDKSGMVLSLGTLSKTLAPGLRIGWIAGPESVVRRLGDIKMQTDYGASSLSQWAAAEFLTSGLYDTYLHGLRKELRKRRAAALRVLADYFKGLADWNVPEGGFYVWLRFKSSLSIDRLFKKALEHRILLNPGSIYDFSPNHALRISYAYEPPEAFRKAMKTLADLGRGLDSL</sequence>
<dbReference type="SMART" id="SM00345">
    <property type="entry name" value="HTH_GNTR"/>
    <property type="match status" value="1"/>
</dbReference>
<dbReference type="GO" id="GO:0008483">
    <property type="term" value="F:transaminase activity"/>
    <property type="evidence" value="ECO:0007669"/>
    <property type="project" value="UniProtKB-KW"/>
</dbReference>
<feature type="domain" description="HTH gntR-type" evidence="6">
    <location>
        <begin position="22"/>
        <end position="90"/>
    </location>
</feature>
<dbReference type="GO" id="GO:0003677">
    <property type="term" value="F:DNA binding"/>
    <property type="evidence" value="ECO:0007669"/>
    <property type="project" value="UniProtKB-KW"/>
</dbReference>
<organism evidence="7 8">
    <name type="scientific">Eubacterium maltosivorans</name>
    <dbReference type="NCBI Taxonomy" id="2041044"/>
    <lineage>
        <taxon>Bacteria</taxon>
        <taxon>Bacillati</taxon>
        <taxon>Bacillota</taxon>
        <taxon>Clostridia</taxon>
        <taxon>Eubacteriales</taxon>
        <taxon>Eubacteriaceae</taxon>
        <taxon>Eubacterium</taxon>
    </lineage>
</organism>
<dbReference type="Pfam" id="PF00392">
    <property type="entry name" value="GntR"/>
    <property type="match status" value="1"/>
</dbReference>
<evidence type="ECO:0000256" key="3">
    <source>
        <dbReference type="ARBA" id="ARBA00023015"/>
    </source>
</evidence>
<accession>A0A4P9C4T1</accession>
<dbReference type="CDD" id="cd07377">
    <property type="entry name" value="WHTH_GntR"/>
    <property type="match status" value="1"/>
</dbReference>
<dbReference type="EMBL" id="CP029487">
    <property type="protein sequence ID" value="QCT70333.1"/>
    <property type="molecule type" value="Genomic_DNA"/>
</dbReference>
<dbReference type="Pfam" id="PF00155">
    <property type="entry name" value="Aminotran_1_2"/>
    <property type="match status" value="1"/>
</dbReference>
<dbReference type="GO" id="GO:0030170">
    <property type="term" value="F:pyridoxal phosphate binding"/>
    <property type="evidence" value="ECO:0007669"/>
    <property type="project" value="InterPro"/>
</dbReference>
<evidence type="ECO:0000256" key="5">
    <source>
        <dbReference type="ARBA" id="ARBA00023163"/>
    </source>
</evidence>
<keyword evidence="4" id="KW-0238">DNA-binding</keyword>
<dbReference type="InterPro" id="IPR051446">
    <property type="entry name" value="HTH_trans_reg/aminotransferase"/>
</dbReference>
<dbReference type="InterPro" id="IPR015422">
    <property type="entry name" value="PyrdxlP-dep_Trfase_small"/>
</dbReference>
<dbReference type="PROSITE" id="PS50949">
    <property type="entry name" value="HTH_GNTR"/>
    <property type="match status" value="1"/>
</dbReference>
<dbReference type="SUPFAM" id="SSF46785">
    <property type="entry name" value="Winged helix' DNA-binding domain"/>
    <property type="match status" value="1"/>
</dbReference>
<dbReference type="InterPro" id="IPR015424">
    <property type="entry name" value="PyrdxlP-dep_Trfase"/>
</dbReference>
<dbReference type="Gene3D" id="3.40.640.10">
    <property type="entry name" value="Type I PLP-dependent aspartate aminotransferase-like (Major domain)"/>
    <property type="match status" value="1"/>
</dbReference>
<dbReference type="PRINTS" id="PR00035">
    <property type="entry name" value="HTHGNTR"/>
</dbReference>
<dbReference type="RefSeq" id="WP_096919915.1">
    <property type="nucleotide sequence ID" value="NZ_CP029487.1"/>
</dbReference>
<dbReference type="InterPro" id="IPR015421">
    <property type="entry name" value="PyrdxlP-dep_Trfase_major"/>
</dbReference>
<evidence type="ECO:0000256" key="2">
    <source>
        <dbReference type="ARBA" id="ARBA00022898"/>
    </source>
</evidence>
<protein>
    <submittedName>
        <fullName evidence="7">PLP-dependent aminotransferase family protein</fullName>
    </submittedName>
</protein>
<dbReference type="PANTHER" id="PTHR46577">
    <property type="entry name" value="HTH-TYPE TRANSCRIPTIONAL REGULATORY PROTEIN GABR"/>
    <property type="match status" value="1"/>
</dbReference>
<dbReference type="AlphaFoldDB" id="A0A4P9C4T1"/>
<reference evidence="7 8" key="1">
    <citation type="submission" date="2018-05" db="EMBL/GenBank/DDBJ databases">
        <title>Genome comparison of Eubacterium sp.</title>
        <authorList>
            <person name="Feng Y."/>
            <person name="Sanchez-Andrea I."/>
            <person name="Stams A.J.M."/>
            <person name="De Vos W.M."/>
        </authorList>
    </citation>
    <scope>NUCLEOTIDE SEQUENCE [LARGE SCALE GENOMIC DNA]</scope>
    <source>
        <strain evidence="7 8">YI</strain>
    </source>
</reference>